<keyword evidence="4 10" id="KW-0812">Transmembrane</keyword>
<evidence type="ECO:0000256" key="1">
    <source>
        <dbReference type="ARBA" id="ARBA00004651"/>
    </source>
</evidence>
<comment type="subcellular location">
    <subcellularLocation>
        <location evidence="1">Cell membrane</location>
        <topology evidence="1">Multi-pass membrane protein</topology>
    </subcellularLocation>
</comment>
<proteinExistence type="predicted"/>
<keyword evidence="6" id="KW-0915">Sodium</keyword>
<sequence>MTILLILSGLLLATVVVVALGDRLALPWPVLLTLVAAGGMFLPWPVELNVPAELMLPIFLPPLLWALARRTSWSVIKTQISTIVWMSVLLVFATIAALTGSILLLLPGVGVAGAIVLAAALAPPDPVAVDAVAEPVGIPKRITTSLQTEGLFNDAASIVAFHVALGAALAGSDLSWLHGLGNFAWSVAGAVIIGIAVGRGAAWFTDHVDNTAARNALTWVLPFAVYILAEEVAASGVIAIVIAAVEMNSRASLGAEDRLTGEAFWEPVEMLFTGVAFGLIGLNVRAAIDEVGSDLWHAVWVGVVLSLVAMLVRFAWLSLSLRTNTRKNREFAAPLRRQEVLLMTWAGMRGLVTLALVLSIPASISPTLHHEAAVIALVVLLCTMVIPGLTLPWLMGKLNLEAGPDAAGDEAIEALRRRARQAAYRHVKQESGNLPPEATAAMSGWLERQFDQGEGHREERRKELSRWREAASTIRVGALQAAQEELLSARSERGVNPAYVDEVLSSIDMMLVAAKR</sequence>
<feature type="transmembrane region" description="Helical" evidence="10">
    <location>
        <begin position="300"/>
        <end position="319"/>
    </location>
</feature>
<evidence type="ECO:0000256" key="7">
    <source>
        <dbReference type="ARBA" id="ARBA00023065"/>
    </source>
</evidence>
<evidence type="ECO:0000256" key="6">
    <source>
        <dbReference type="ARBA" id="ARBA00023053"/>
    </source>
</evidence>
<keyword evidence="3" id="KW-1003">Cell membrane</keyword>
<name>A0A0N8VZG7_9CORY</name>
<dbReference type="Proteomes" id="UP000050517">
    <property type="component" value="Unassembled WGS sequence"/>
</dbReference>
<dbReference type="AlphaFoldDB" id="A0A0N8VZG7"/>
<feature type="transmembrane region" description="Helical" evidence="10">
    <location>
        <begin position="268"/>
        <end position="288"/>
    </location>
</feature>
<accession>A0A0N8VZG7</accession>
<feature type="transmembrane region" description="Helical" evidence="10">
    <location>
        <begin position="224"/>
        <end position="247"/>
    </location>
</feature>
<feature type="domain" description="Cation/H+ exchanger transmembrane" evidence="11">
    <location>
        <begin position="13"/>
        <end position="395"/>
    </location>
</feature>
<evidence type="ECO:0000256" key="8">
    <source>
        <dbReference type="ARBA" id="ARBA00023136"/>
    </source>
</evidence>
<comment type="caution">
    <text evidence="12">The sequence shown here is derived from an EMBL/GenBank/DDBJ whole genome shotgun (WGS) entry which is preliminary data.</text>
</comment>
<feature type="transmembrane region" description="Helical" evidence="10">
    <location>
        <begin position="372"/>
        <end position="394"/>
    </location>
</feature>
<organism evidence="12 13">
    <name type="scientific">Corynebacterium oculi</name>
    <dbReference type="NCBI Taxonomy" id="1544416"/>
    <lineage>
        <taxon>Bacteria</taxon>
        <taxon>Bacillati</taxon>
        <taxon>Actinomycetota</taxon>
        <taxon>Actinomycetes</taxon>
        <taxon>Mycobacteriales</taxon>
        <taxon>Corynebacteriaceae</taxon>
        <taxon>Corynebacterium</taxon>
    </lineage>
</organism>
<protein>
    <submittedName>
        <fullName evidence="12">Na(+)/H(+) antiporter ApNhaP</fullName>
    </submittedName>
</protein>
<feature type="transmembrane region" description="Helical" evidence="10">
    <location>
        <begin position="183"/>
        <end position="204"/>
    </location>
</feature>
<keyword evidence="9" id="KW-0739">Sodium transport</keyword>
<dbReference type="OrthoDB" id="57886at2"/>
<dbReference type="GO" id="GO:0005886">
    <property type="term" value="C:plasma membrane"/>
    <property type="evidence" value="ECO:0007669"/>
    <property type="project" value="UniProtKB-SubCell"/>
</dbReference>
<evidence type="ECO:0000256" key="2">
    <source>
        <dbReference type="ARBA" id="ARBA00022448"/>
    </source>
</evidence>
<dbReference type="PANTHER" id="PTHR10110:SF86">
    <property type="entry name" value="SODIUM_HYDROGEN EXCHANGER 7"/>
    <property type="match status" value="1"/>
</dbReference>
<dbReference type="PANTHER" id="PTHR10110">
    <property type="entry name" value="SODIUM/HYDROGEN EXCHANGER"/>
    <property type="match status" value="1"/>
</dbReference>
<dbReference type="EMBL" id="LKST01000003">
    <property type="protein sequence ID" value="KQB83850.1"/>
    <property type="molecule type" value="Genomic_DNA"/>
</dbReference>
<evidence type="ECO:0000259" key="11">
    <source>
        <dbReference type="Pfam" id="PF00999"/>
    </source>
</evidence>
<dbReference type="Gene3D" id="6.10.140.1330">
    <property type="match status" value="1"/>
</dbReference>
<dbReference type="InterPro" id="IPR006153">
    <property type="entry name" value="Cation/H_exchanger_TM"/>
</dbReference>
<feature type="transmembrane region" description="Helical" evidence="10">
    <location>
        <begin position="50"/>
        <end position="68"/>
    </location>
</feature>
<evidence type="ECO:0000256" key="5">
    <source>
        <dbReference type="ARBA" id="ARBA00022989"/>
    </source>
</evidence>
<keyword evidence="5 10" id="KW-1133">Transmembrane helix</keyword>
<evidence type="ECO:0000256" key="9">
    <source>
        <dbReference type="ARBA" id="ARBA00023201"/>
    </source>
</evidence>
<evidence type="ECO:0000313" key="12">
    <source>
        <dbReference type="EMBL" id="KQB83850.1"/>
    </source>
</evidence>
<feature type="transmembrane region" description="Helical" evidence="10">
    <location>
        <begin position="155"/>
        <end position="176"/>
    </location>
</feature>
<keyword evidence="8 10" id="KW-0472">Membrane</keyword>
<dbReference type="InterPro" id="IPR018422">
    <property type="entry name" value="Cation/H_exchanger_CPA1"/>
</dbReference>
<dbReference type="RefSeq" id="WP_055122985.1">
    <property type="nucleotide sequence ID" value="NZ_LKST01000003.1"/>
</dbReference>
<dbReference type="Pfam" id="PF00999">
    <property type="entry name" value="Na_H_Exchanger"/>
    <property type="match status" value="1"/>
</dbReference>
<evidence type="ECO:0000313" key="13">
    <source>
        <dbReference type="Proteomes" id="UP000050517"/>
    </source>
</evidence>
<feature type="transmembrane region" description="Helical" evidence="10">
    <location>
        <begin position="89"/>
        <end position="122"/>
    </location>
</feature>
<dbReference type="GO" id="GO:0098719">
    <property type="term" value="P:sodium ion import across plasma membrane"/>
    <property type="evidence" value="ECO:0007669"/>
    <property type="project" value="TreeGrafter"/>
</dbReference>
<evidence type="ECO:0000256" key="10">
    <source>
        <dbReference type="SAM" id="Phobius"/>
    </source>
</evidence>
<reference evidence="12 13" key="1">
    <citation type="submission" date="2015-10" db="EMBL/GenBank/DDBJ databases">
        <title>Corynebacteirum lowii and Corynebacterium oculi species nova, derived from human clinical disease and and emended description of Corynebacterium mastiditis.</title>
        <authorList>
            <person name="Bernard K."/>
            <person name="Pacheco A.L."/>
            <person name="Mcdougall C."/>
            <person name="Burtx T."/>
            <person name="Weibe D."/>
            <person name="Tyler S."/>
            <person name="Olson A.B."/>
            <person name="Cnockaert M."/>
            <person name="Eguchi H."/>
            <person name="Kuwahara T."/>
            <person name="Nakayama-Imaohji H."/>
            <person name="Boudewijins M."/>
            <person name="Van Hoecke F."/>
            <person name="Bernier A.-M."/>
            <person name="Vandamme P."/>
        </authorList>
    </citation>
    <scope>NUCLEOTIDE SEQUENCE [LARGE SCALE GENOMIC DNA]</scope>
    <source>
        <strain evidence="12 13">NML 130210</strain>
    </source>
</reference>
<feature type="transmembrane region" description="Helical" evidence="10">
    <location>
        <begin position="340"/>
        <end position="360"/>
    </location>
</feature>
<dbReference type="PATRIC" id="fig|1544416.3.peg.1923"/>
<evidence type="ECO:0000256" key="3">
    <source>
        <dbReference type="ARBA" id="ARBA00022475"/>
    </source>
</evidence>
<dbReference type="GO" id="GO:0015385">
    <property type="term" value="F:sodium:proton antiporter activity"/>
    <property type="evidence" value="ECO:0007669"/>
    <property type="project" value="InterPro"/>
</dbReference>
<keyword evidence="7" id="KW-0406">Ion transport</keyword>
<keyword evidence="13" id="KW-1185">Reference proteome</keyword>
<dbReference type="GO" id="GO:0051453">
    <property type="term" value="P:regulation of intracellular pH"/>
    <property type="evidence" value="ECO:0007669"/>
    <property type="project" value="TreeGrafter"/>
</dbReference>
<evidence type="ECO:0000256" key="4">
    <source>
        <dbReference type="ARBA" id="ARBA00022692"/>
    </source>
</evidence>
<dbReference type="STRING" id="1544416.Cocul_01923"/>
<keyword evidence="2" id="KW-0813">Transport</keyword>
<dbReference type="GO" id="GO:0015386">
    <property type="term" value="F:potassium:proton antiporter activity"/>
    <property type="evidence" value="ECO:0007669"/>
    <property type="project" value="TreeGrafter"/>
</dbReference>
<gene>
    <name evidence="12" type="primary">apnhaP</name>
    <name evidence="12" type="ORF">Cocul_01923</name>
</gene>